<evidence type="ECO:0000313" key="1">
    <source>
        <dbReference type="EMBL" id="BCJ99316.1"/>
    </source>
</evidence>
<dbReference type="RefSeq" id="WP_185259580.1">
    <property type="nucleotide sequence ID" value="NZ_AP023368.1"/>
</dbReference>
<evidence type="ECO:0000313" key="2">
    <source>
        <dbReference type="Proteomes" id="UP000515703"/>
    </source>
</evidence>
<name>A0A7I8DSQ5_9FIRM</name>
<keyword evidence="2" id="KW-1185">Reference proteome</keyword>
<organism evidence="1 2">
    <name type="scientific">Anaerocolumna chitinilytica</name>
    <dbReference type="NCBI Taxonomy" id="1727145"/>
    <lineage>
        <taxon>Bacteria</taxon>
        <taxon>Bacillati</taxon>
        <taxon>Bacillota</taxon>
        <taxon>Clostridia</taxon>
        <taxon>Lachnospirales</taxon>
        <taxon>Lachnospiraceae</taxon>
        <taxon>Anaerocolumna</taxon>
    </lineage>
</organism>
<reference evidence="1 2" key="1">
    <citation type="submission" date="2020-08" db="EMBL/GenBank/DDBJ databases">
        <title>Draft genome sequencing of an Anaerocolumna strain isolated from anoxic soil subjected to BSD treatment.</title>
        <authorList>
            <person name="Uek A."/>
            <person name="Tonouchi A."/>
        </authorList>
    </citation>
    <scope>NUCLEOTIDE SEQUENCE [LARGE SCALE GENOMIC DNA]</scope>
    <source>
        <strain evidence="1 2">CTTW</strain>
    </source>
</reference>
<dbReference type="AlphaFoldDB" id="A0A7I8DSQ5"/>
<accession>A0A7I8DSQ5</accession>
<reference evidence="1 2" key="2">
    <citation type="submission" date="2020-08" db="EMBL/GenBank/DDBJ databases">
        <authorList>
            <person name="Ueki A."/>
            <person name="Tonouchi A."/>
        </authorList>
    </citation>
    <scope>NUCLEOTIDE SEQUENCE [LARGE SCALE GENOMIC DNA]</scope>
    <source>
        <strain evidence="1 2">CTTW</strain>
    </source>
</reference>
<sequence>MKQEGYIILINDTDYDWIMTRNLRYRMKQFCFPECIGKYSEAVAYIEWEDTIDYCEERLAAAICYELSGTESSFMLMAYETGLDKDIKVYFKNLSARGLNDKETISLGWVNGGTMRLILSEPEEGELHRLEIESNYHDFLHNKEEPFKSQAVKGNPIKDVMIGKTEGKIRKSSVVWMGNFNSIGSIDNLSLTNDCYWEECEILLKRYTGSIIKCTLTLIIGGEMKEMSIIDDIYLNTGEEKHLLIPIKNQVSLVLVGTVSNLDGVDTRIDITLTGICRNSNQVV</sequence>
<protein>
    <submittedName>
        <fullName evidence="1">Uncharacterized protein</fullName>
    </submittedName>
</protein>
<dbReference type="KEGG" id="acht:bsdcttw_23570"/>
<proteinExistence type="predicted"/>
<dbReference type="EMBL" id="AP023368">
    <property type="protein sequence ID" value="BCJ99316.1"/>
    <property type="molecule type" value="Genomic_DNA"/>
</dbReference>
<gene>
    <name evidence="1" type="ORF">bsdcttw_23570</name>
</gene>
<dbReference type="Proteomes" id="UP000515703">
    <property type="component" value="Chromosome"/>
</dbReference>